<organism evidence="1">
    <name type="scientific">uncultured Caudovirales phage</name>
    <dbReference type="NCBI Taxonomy" id="2100421"/>
    <lineage>
        <taxon>Viruses</taxon>
        <taxon>Duplodnaviria</taxon>
        <taxon>Heunggongvirae</taxon>
        <taxon>Uroviricota</taxon>
        <taxon>Caudoviricetes</taxon>
        <taxon>Peduoviridae</taxon>
        <taxon>Maltschvirus</taxon>
        <taxon>Maltschvirus maltsch</taxon>
    </lineage>
</organism>
<sequence>MNQDNLTNVRVGCHTIPLVWAETKDYGEYSTDLPAPKITLNKNLGPKGAAMTLVHELIHAIADQYGFNESEEEVKLLETAVCRFLMENQEVVKEILEGLSCNEPRPC</sequence>
<name>A0A6J5M180_9CAUD</name>
<accession>A0A6J5M180</accession>
<protein>
    <recommendedName>
        <fullName evidence="2">IrrE N-terminal-like domain-containing protein</fullName>
    </recommendedName>
</protein>
<reference evidence="1" key="1">
    <citation type="submission" date="2020-04" db="EMBL/GenBank/DDBJ databases">
        <authorList>
            <person name="Chiriac C."/>
            <person name="Salcher M."/>
            <person name="Ghai R."/>
            <person name="Kavagutti S V."/>
        </authorList>
    </citation>
    <scope>NUCLEOTIDE SEQUENCE</scope>
</reference>
<gene>
    <name evidence="1" type="ORF">UFOVP403_36</name>
</gene>
<evidence type="ECO:0000313" key="1">
    <source>
        <dbReference type="EMBL" id="CAB4140554.1"/>
    </source>
</evidence>
<evidence type="ECO:0008006" key="2">
    <source>
        <dbReference type="Google" id="ProtNLM"/>
    </source>
</evidence>
<proteinExistence type="predicted"/>
<dbReference type="EMBL" id="LR796375">
    <property type="protein sequence ID" value="CAB4140554.1"/>
    <property type="molecule type" value="Genomic_DNA"/>
</dbReference>